<sequence>MIPTTTYIDPKRGCMRTPEQGGSIDPSLESTHRAPRSGTPRWRRVGALIVVMSALTGCSRDEYPDDWPGKKGMLIGRKGVSCPNLEGDYTDMDAEFLVMFGVGSTMDRWRDHHARITQADDGSWLRLDLGLNAKGMLAARGEQAKGEGRFGGLGHSITLKEDAQYYCRNGWIYSYARDDVGEDDFRYEKLRLGQDWSGALIVGETVSYESSVGWGDSPSISLGRTTRTRWYRWPVRDPGDEAAVARLEGVRLRRANWINHGREVPTYFSNLHTRPICARLVQPWRTVKEKPVISRADSTTSTDDTGKPWGCPEDSGTMGAITTTIWQIDIPDPGSALGDYHVEWQSVDHLDQPWHQIPIPDVRNLPTTGN</sequence>
<name>A0A091ALI5_9GAMM</name>
<dbReference type="EMBL" id="AVCI01000045">
    <property type="protein sequence ID" value="KFN41043.1"/>
    <property type="molecule type" value="Genomic_DNA"/>
</dbReference>
<evidence type="ECO:0000256" key="1">
    <source>
        <dbReference type="SAM" id="MobiDB-lite"/>
    </source>
</evidence>
<gene>
    <name evidence="2" type="ORF">N789_03940</name>
</gene>
<comment type="caution">
    <text evidence="2">The sequence shown here is derived from an EMBL/GenBank/DDBJ whole genome shotgun (WGS) entry which is preliminary data.</text>
</comment>
<evidence type="ECO:0000313" key="2">
    <source>
        <dbReference type="EMBL" id="KFN41043.1"/>
    </source>
</evidence>
<dbReference type="STRING" id="1121015.GCA_000420545_00061"/>
<dbReference type="Proteomes" id="UP000029385">
    <property type="component" value="Unassembled WGS sequence"/>
</dbReference>
<keyword evidence="3" id="KW-1185">Reference proteome</keyword>
<feature type="region of interest" description="Disordered" evidence="1">
    <location>
        <begin position="1"/>
        <end position="39"/>
    </location>
</feature>
<dbReference type="PATRIC" id="fig|1121015.4.peg.2468"/>
<protein>
    <submittedName>
        <fullName evidence="2">Uncharacterized protein</fullName>
    </submittedName>
</protein>
<organism evidence="2 3">
    <name type="scientific">Arenimonas oryziterrae DSM 21050 = YC6267</name>
    <dbReference type="NCBI Taxonomy" id="1121015"/>
    <lineage>
        <taxon>Bacteria</taxon>
        <taxon>Pseudomonadati</taxon>
        <taxon>Pseudomonadota</taxon>
        <taxon>Gammaproteobacteria</taxon>
        <taxon>Lysobacterales</taxon>
        <taxon>Lysobacteraceae</taxon>
        <taxon>Arenimonas</taxon>
    </lineage>
</organism>
<proteinExistence type="predicted"/>
<dbReference type="AlphaFoldDB" id="A0A091ALI5"/>
<accession>A0A091ALI5</accession>
<evidence type="ECO:0000313" key="3">
    <source>
        <dbReference type="Proteomes" id="UP000029385"/>
    </source>
</evidence>
<reference evidence="2 3" key="1">
    <citation type="submission" date="2013-09" db="EMBL/GenBank/DDBJ databases">
        <title>Genome sequencing of Arenimonas oryziterrae.</title>
        <authorList>
            <person name="Chen F."/>
            <person name="Wang G."/>
        </authorList>
    </citation>
    <scope>NUCLEOTIDE SEQUENCE [LARGE SCALE GENOMIC DNA]</scope>
    <source>
        <strain evidence="2 3">YC6267</strain>
    </source>
</reference>